<evidence type="ECO:0000259" key="2">
    <source>
        <dbReference type="PROSITE" id="PS50263"/>
    </source>
</evidence>
<dbReference type="GO" id="GO:0016787">
    <property type="term" value="F:hydrolase activity"/>
    <property type="evidence" value="ECO:0007669"/>
    <property type="project" value="UniProtKB-KW"/>
</dbReference>
<dbReference type="OrthoDB" id="9811121at2"/>
<evidence type="ECO:0000313" key="4">
    <source>
        <dbReference type="Proteomes" id="UP000275356"/>
    </source>
</evidence>
<dbReference type="PANTHER" id="PTHR23088">
    <property type="entry name" value="NITRILASE-RELATED"/>
    <property type="match status" value="1"/>
</dbReference>
<dbReference type="EMBL" id="RKHQ01000001">
    <property type="protein sequence ID" value="ROR95828.1"/>
    <property type="molecule type" value="Genomic_DNA"/>
</dbReference>
<protein>
    <submittedName>
        <fullName evidence="3">Putative amidohydrolase</fullName>
    </submittedName>
</protein>
<proteinExistence type="inferred from homology"/>
<accession>A0A3N2D847</accession>
<dbReference type="PROSITE" id="PS50263">
    <property type="entry name" value="CN_HYDROLASE"/>
    <property type="match status" value="1"/>
</dbReference>
<reference evidence="3 4" key="1">
    <citation type="submission" date="2018-11" db="EMBL/GenBank/DDBJ databases">
        <title>Sequencing the genomes of 1000 actinobacteria strains.</title>
        <authorList>
            <person name="Klenk H.-P."/>
        </authorList>
    </citation>
    <scope>NUCLEOTIDE SEQUENCE [LARGE SCALE GENOMIC DNA]</scope>
    <source>
        <strain evidence="3 4">DSM 13521</strain>
    </source>
</reference>
<name>A0A3N2D847_9MICO</name>
<dbReference type="InterPro" id="IPR003010">
    <property type="entry name" value="C-N_Hydrolase"/>
</dbReference>
<evidence type="ECO:0000256" key="1">
    <source>
        <dbReference type="ARBA" id="ARBA00010613"/>
    </source>
</evidence>
<comment type="caution">
    <text evidence="3">The sequence shown here is derived from an EMBL/GenBank/DDBJ whole genome shotgun (WGS) entry which is preliminary data.</text>
</comment>
<dbReference type="Proteomes" id="UP000275356">
    <property type="component" value="Unassembled WGS sequence"/>
</dbReference>
<sequence>MTPAAAGRPGPDVSVRLAVAQLAADGPAAGEALGAWRDRLLTLATRAVAAAGEAGCGVVVLPEYTSGWQARLGPELADDEGGALVVGLRAAARAAGIAVVVGILVPASSDRARNLTLVIAPDGEVVGRYAKVHLYDAYGARESDLLDAGEPDRPLVVDMPTADGWVLRLGVVTCYDLRFPESVRALTDVAGGAPVDVVAVGAAWSGGPDKAEQLRTLVRARAIENTAYVALASQAGRGRVGGSAIVDPRGAVLAAVDDGADRGSRVGADAPVLAVATITGEELARVREASPVLRHRRYRVTPA</sequence>
<keyword evidence="3" id="KW-0378">Hydrolase</keyword>
<comment type="similarity">
    <text evidence="1">Belongs to the carbon-nitrogen hydrolase superfamily. NIT1/NIT2 family.</text>
</comment>
<dbReference type="InterPro" id="IPR036526">
    <property type="entry name" value="C-N_Hydrolase_sf"/>
</dbReference>
<keyword evidence="4" id="KW-1185">Reference proteome</keyword>
<dbReference type="SUPFAM" id="SSF56317">
    <property type="entry name" value="Carbon-nitrogen hydrolase"/>
    <property type="match status" value="1"/>
</dbReference>
<dbReference type="Gene3D" id="3.60.110.10">
    <property type="entry name" value="Carbon-nitrogen hydrolase"/>
    <property type="match status" value="1"/>
</dbReference>
<dbReference type="Pfam" id="PF00795">
    <property type="entry name" value="CN_hydrolase"/>
    <property type="match status" value="1"/>
</dbReference>
<evidence type="ECO:0000313" key="3">
    <source>
        <dbReference type="EMBL" id="ROR95828.1"/>
    </source>
</evidence>
<organism evidence="3 4">
    <name type="scientific">Salana multivorans</name>
    <dbReference type="NCBI Taxonomy" id="120377"/>
    <lineage>
        <taxon>Bacteria</taxon>
        <taxon>Bacillati</taxon>
        <taxon>Actinomycetota</taxon>
        <taxon>Actinomycetes</taxon>
        <taxon>Micrococcales</taxon>
        <taxon>Beutenbergiaceae</taxon>
        <taxon>Salana</taxon>
    </lineage>
</organism>
<dbReference type="AlphaFoldDB" id="A0A3N2D847"/>
<dbReference type="PANTHER" id="PTHR23088:SF27">
    <property type="entry name" value="DEAMINATED GLUTATHIONE AMIDASE"/>
    <property type="match status" value="1"/>
</dbReference>
<gene>
    <name evidence="3" type="ORF">EDD28_0390</name>
</gene>
<feature type="domain" description="CN hydrolase" evidence="2">
    <location>
        <begin position="15"/>
        <end position="272"/>
    </location>
</feature>